<evidence type="ECO:0000256" key="2">
    <source>
        <dbReference type="ARBA" id="ARBA00022741"/>
    </source>
</evidence>
<reference evidence="9" key="2">
    <citation type="submission" date="2025-08" db="UniProtKB">
        <authorList>
            <consortium name="Ensembl"/>
        </authorList>
    </citation>
    <scope>IDENTIFICATION</scope>
</reference>
<dbReference type="Pfam" id="PF01926">
    <property type="entry name" value="MMR_HSR1"/>
    <property type="match status" value="1"/>
</dbReference>
<proteinExistence type="predicted"/>
<evidence type="ECO:0000313" key="9">
    <source>
        <dbReference type="Ensembl" id="ENSPTRP00000066379.1"/>
    </source>
</evidence>
<reference evidence="9 10" key="1">
    <citation type="journal article" date="2005" name="Nature">
        <title>Initial sequence of the chimpanzee genome and comparison with the human genome.</title>
        <authorList>
            <consortium name="Chimpanzee sequencing and analysis consortium"/>
        </authorList>
    </citation>
    <scope>NUCLEOTIDE SEQUENCE [LARGE SCALE GENOMIC DNA]</scope>
</reference>
<dbReference type="InterPro" id="IPR027417">
    <property type="entry name" value="P-loop_NTPase"/>
</dbReference>
<keyword evidence="6" id="KW-0175">Coiled coil</keyword>
<dbReference type="GeneID" id="107971128"/>
<dbReference type="CDD" id="cd01878">
    <property type="entry name" value="HflX"/>
    <property type="match status" value="1"/>
</dbReference>
<dbReference type="Bgee" id="ENSPTRG00000050696">
    <property type="expression patterns" value="Expressed in hindlimb stylopod muscle and 20 other cell types or tissues"/>
</dbReference>
<dbReference type="FunCoup" id="A0A2I3RNV7">
    <property type="interactions" value="432"/>
</dbReference>
<reference evidence="9" key="3">
    <citation type="submission" date="2025-09" db="UniProtKB">
        <authorList>
            <consortium name="Ensembl"/>
        </authorList>
    </citation>
    <scope>IDENTIFICATION</scope>
</reference>
<evidence type="ECO:0000256" key="7">
    <source>
        <dbReference type="SAM" id="MobiDB-lite"/>
    </source>
</evidence>
<dbReference type="STRING" id="9598.ENSPTRP00000066379"/>
<evidence type="ECO:0000313" key="10">
    <source>
        <dbReference type="Proteomes" id="UP000002277"/>
    </source>
</evidence>
<evidence type="ECO:0000256" key="1">
    <source>
        <dbReference type="ARBA" id="ARBA00022723"/>
    </source>
</evidence>
<evidence type="ECO:0000256" key="6">
    <source>
        <dbReference type="SAM" id="Coils"/>
    </source>
</evidence>
<evidence type="ECO:0000259" key="8">
    <source>
        <dbReference type="PROSITE" id="PS51705"/>
    </source>
</evidence>
<keyword evidence="3" id="KW-0460">Magnesium</keyword>
<feature type="compositionally biased region" description="Basic and acidic residues" evidence="7">
    <location>
        <begin position="57"/>
        <end position="67"/>
    </location>
</feature>
<feature type="compositionally biased region" description="Acidic residues" evidence="7">
    <location>
        <begin position="68"/>
        <end position="82"/>
    </location>
</feature>
<dbReference type="PROSITE" id="PS51705">
    <property type="entry name" value="G_HFLX"/>
    <property type="match status" value="1"/>
</dbReference>
<dbReference type="PANTHER" id="PTHR10229">
    <property type="entry name" value="GTP-BINDING PROTEIN HFLX"/>
    <property type="match status" value="1"/>
</dbReference>
<dbReference type="SUPFAM" id="SSF52540">
    <property type="entry name" value="P-loop containing nucleoside triphosphate hydrolases"/>
    <property type="match status" value="1"/>
</dbReference>
<dbReference type="GO" id="GO:0005737">
    <property type="term" value="C:cytoplasm"/>
    <property type="evidence" value="ECO:0000318"/>
    <property type="project" value="GO_Central"/>
</dbReference>
<dbReference type="OrthoDB" id="10268034at2759"/>
<dbReference type="KEGG" id="ptr:107971128"/>
<dbReference type="EMBL" id="AACZ04002484">
    <property type="status" value="NOT_ANNOTATED_CDS"/>
    <property type="molecule type" value="Genomic_DNA"/>
</dbReference>
<evidence type="ECO:0000256" key="5">
    <source>
        <dbReference type="ARBA" id="ARBA00070394"/>
    </source>
</evidence>
<dbReference type="InterPro" id="IPR030394">
    <property type="entry name" value="G_HFLX_dom"/>
</dbReference>
<evidence type="ECO:0000256" key="3">
    <source>
        <dbReference type="ARBA" id="ARBA00022842"/>
    </source>
</evidence>
<dbReference type="InterPro" id="IPR025121">
    <property type="entry name" value="GTPase_HflX_N"/>
</dbReference>
<organism evidence="9 10">
    <name type="scientific">Pan troglodytes</name>
    <name type="common">Chimpanzee</name>
    <dbReference type="NCBI Taxonomy" id="9598"/>
    <lineage>
        <taxon>Eukaryota</taxon>
        <taxon>Metazoa</taxon>
        <taxon>Chordata</taxon>
        <taxon>Craniata</taxon>
        <taxon>Vertebrata</taxon>
        <taxon>Euteleostomi</taxon>
        <taxon>Mammalia</taxon>
        <taxon>Eutheria</taxon>
        <taxon>Euarchontoglires</taxon>
        <taxon>Primates</taxon>
        <taxon>Haplorrhini</taxon>
        <taxon>Catarrhini</taxon>
        <taxon>Hominidae</taxon>
        <taxon>Pan</taxon>
    </lineage>
</organism>
<dbReference type="PANTHER" id="PTHR10229:SF0">
    <property type="entry name" value="GTP-BINDING PROTEIN 6-RELATED"/>
    <property type="match status" value="1"/>
</dbReference>
<dbReference type="Proteomes" id="UP000002277">
    <property type="component" value="Chromosome X"/>
</dbReference>
<dbReference type="Pfam" id="PF16360">
    <property type="entry name" value="GTP-bdg_M"/>
    <property type="match status" value="1"/>
</dbReference>
<dbReference type="InterPro" id="IPR042108">
    <property type="entry name" value="GTPase_HflX_N_sf"/>
</dbReference>
<dbReference type="Gene3D" id="3.40.50.300">
    <property type="entry name" value="P-loop containing nucleotide triphosphate hydrolases"/>
    <property type="match status" value="1"/>
</dbReference>
<dbReference type="OMA" id="IDVANKC"/>
<dbReference type="FunFam" id="3.40.50.300:FF:000886">
    <property type="entry name" value="Putative GTP-binding protein 6"/>
    <property type="match status" value="1"/>
</dbReference>
<feature type="coiled-coil region" evidence="6">
    <location>
        <begin position="257"/>
        <end position="288"/>
    </location>
</feature>
<dbReference type="Gene3D" id="3.40.50.11060">
    <property type="entry name" value="GTPase HflX, N-terminal domain"/>
    <property type="match status" value="1"/>
</dbReference>
<accession>A0A2I3RNV7</accession>
<dbReference type="InterPro" id="IPR032305">
    <property type="entry name" value="GTP-bd_M"/>
</dbReference>
<dbReference type="AlphaFoldDB" id="A0A2I3RNV7"/>
<feature type="domain" description="Hflx-type G" evidence="8">
    <location>
        <begin position="295"/>
        <end position="459"/>
    </location>
</feature>
<dbReference type="InterPro" id="IPR006073">
    <property type="entry name" value="GTP-bd"/>
</dbReference>
<keyword evidence="4" id="KW-0342">GTP-binding</keyword>
<keyword evidence="1" id="KW-0479">Metal-binding</keyword>
<evidence type="ECO:0000256" key="4">
    <source>
        <dbReference type="ARBA" id="ARBA00023134"/>
    </source>
</evidence>
<dbReference type="NCBIfam" id="TIGR03156">
    <property type="entry name" value="GTP_HflX"/>
    <property type="match status" value="1"/>
</dbReference>
<accession>A0A2J8ILB9</accession>
<dbReference type="InterPro" id="IPR016496">
    <property type="entry name" value="GTPase_HflX"/>
</dbReference>
<dbReference type="Pfam" id="PF13167">
    <property type="entry name" value="GTP-bdg_N"/>
    <property type="match status" value="1"/>
</dbReference>
<keyword evidence="2" id="KW-0547">Nucleotide-binding</keyword>
<dbReference type="GO" id="GO:0043022">
    <property type="term" value="F:ribosome binding"/>
    <property type="evidence" value="ECO:0000318"/>
    <property type="project" value="GO_Central"/>
</dbReference>
<protein>
    <recommendedName>
        <fullName evidence="5">Putative GTP-binding protein 6</fullName>
    </recommendedName>
</protein>
<dbReference type="FunFam" id="3.40.50.11060:FF:000002">
    <property type="entry name" value="GTP binding protein 6 (putative)"/>
    <property type="match status" value="1"/>
</dbReference>
<dbReference type="GO" id="GO:0005525">
    <property type="term" value="F:GTP binding"/>
    <property type="evidence" value="ECO:0007669"/>
    <property type="project" value="UniProtKB-KW"/>
</dbReference>
<dbReference type="GeneTree" id="ENSGT00390000001397"/>
<keyword evidence="10" id="KW-1185">Reference proteome</keyword>
<dbReference type="Ensembl" id="ENSPTRT00000096504.1">
    <property type="protein sequence ID" value="ENSPTRP00000066379.1"/>
    <property type="gene ID" value="ENSPTRG00000050696.1"/>
</dbReference>
<feature type="region of interest" description="Disordered" evidence="7">
    <location>
        <begin position="37"/>
        <end position="82"/>
    </location>
</feature>
<dbReference type="GO" id="GO:0046872">
    <property type="term" value="F:metal ion binding"/>
    <property type="evidence" value="ECO:0007669"/>
    <property type="project" value="UniProtKB-KW"/>
</dbReference>
<dbReference type="InParanoid" id="A0A2I3RNV7"/>
<sequence length="516" mass="56950">MWALRAAVRPGLRLSRVGRGRSAPRVAAPSCPARALAAVGRRSPGNLEGPWGGGRGLRADGGRSRTGDDEEEPEDADENAEEELLRGEPLLPAGTQRVCLVHPDVKWGPGKPQMTRAEWQVAEATALVHTLDGWSVVQTMVVSTKTPDRKLIFGKGNFEHLTEKIRGSPDITCVFLNVERMAAPTKKELEAAWGVEVFDRFTVVLHIFRCNARTKEARLQVALAEIPLHRSNLKRDVAHLYRGVGSRYIMGSGESFMQLQQRLLREKEAKIRKALDRLRKKRHLLRRQRTRREFPMISVVGYTNCGKTTLIKALTGDAAIQPRDQLFATLDVTAHAGTLPSRMTVLYVDTIGFLSQLPHGLIESFSATLEDVAHSDLILHVRDVSHPEAELQKCSVLSTLRGLQLPAPLLDSMVEVHNKVDLVPGYSPTEPNVVPVSALRGHGLQELKAELDAAVLKATGRQILTLRVRLAGAQLSWLYKEATVQEVDVIPEDGAADVRVIISNSAYGKFRKLFPG</sequence>
<name>A0A2I3RNV7_PANTR</name>
<gene>
    <name evidence="9" type="primary">GTPBP6</name>
    <name evidence="9" type="synonym">LOC107971128</name>
</gene>